<dbReference type="EMBL" id="VDEP01000508">
    <property type="protein sequence ID" value="KAA1067017.1"/>
    <property type="molecule type" value="Genomic_DNA"/>
</dbReference>
<dbReference type="Pfam" id="PF11093">
    <property type="entry name" value="Mitochondr_Som1"/>
    <property type="match status" value="1"/>
</dbReference>
<evidence type="ECO:0000313" key="4">
    <source>
        <dbReference type="Proteomes" id="UP000324748"/>
    </source>
</evidence>
<feature type="compositionally biased region" description="Low complexity" evidence="1">
    <location>
        <begin position="14"/>
        <end position="26"/>
    </location>
</feature>
<proteinExistence type="predicted"/>
<feature type="region of interest" description="Disordered" evidence="1">
    <location>
        <begin position="110"/>
        <end position="143"/>
    </location>
</feature>
<dbReference type="GO" id="GO:0042720">
    <property type="term" value="C:mitochondrial inner membrane peptidase complex"/>
    <property type="evidence" value="ECO:0007669"/>
    <property type="project" value="InterPro"/>
</dbReference>
<evidence type="ECO:0000313" key="3">
    <source>
        <dbReference type="EMBL" id="KAA1083864.1"/>
    </source>
</evidence>
<keyword evidence="4" id="KW-1185">Reference proteome</keyword>
<evidence type="ECO:0000313" key="5">
    <source>
        <dbReference type="Proteomes" id="UP000325313"/>
    </source>
</evidence>
<gene>
    <name evidence="3" type="ORF">PGT21_009818</name>
    <name evidence="2" type="ORF">PGTUg99_025790</name>
</gene>
<comment type="caution">
    <text evidence="2">The sequence shown here is derived from an EMBL/GenBank/DDBJ whole genome shotgun (WGS) entry which is preliminary data.</text>
</comment>
<feature type="region of interest" description="Disordered" evidence="1">
    <location>
        <begin position="1"/>
        <end position="41"/>
    </location>
</feature>
<dbReference type="InterPro" id="IPR024645">
    <property type="entry name" value="Mitochondr_Som1"/>
</dbReference>
<dbReference type="Proteomes" id="UP000325313">
    <property type="component" value="Unassembled WGS sequence"/>
</dbReference>
<dbReference type="Proteomes" id="UP000324748">
    <property type="component" value="Unassembled WGS sequence"/>
</dbReference>
<dbReference type="EMBL" id="VSWC01000118">
    <property type="protein sequence ID" value="KAA1083864.1"/>
    <property type="molecule type" value="Genomic_DNA"/>
</dbReference>
<dbReference type="AlphaFoldDB" id="A0A5B0LPX8"/>
<accession>A0A5B0LPX8</accession>
<reference evidence="4 5" key="1">
    <citation type="submission" date="2019-05" db="EMBL/GenBank/DDBJ databases">
        <title>Emergence of the Ug99 lineage of the wheat stem rust pathogen through somatic hybridization.</title>
        <authorList>
            <person name="Li F."/>
            <person name="Upadhyaya N.M."/>
            <person name="Sperschneider J."/>
            <person name="Matny O."/>
            <person name="Nguyen-Phuc H."/>
            <person name="Mago R."/>
            <person name="Raley C."/>
            <person name="Miller M.E."/>
            <person name="Silverstein K.A.T."/>
            <person name="Henningsen E."/>
            <person name="Hirsch C.D."/>
            <person name="Visser B."/>
            <person name="Pretorius Z.A."/>
            <person name="Steffenson B.J."/>
            <person name="Schwessinger B."/>
            <person name="Dodds P.N."/>
            <person name="Figueroa M."/>
        </authorList>
    </citation>
    <scope>NUCLEOTIDE SEQUENCE [LARGE SCALE GENOMIC DNA]</scope>
    <source>
        <strain evidence="3">21-0</strain>
        <strain evidence="2 5">Ug99</strain>
    </source>
</reference>
<sequence>MGSSNPTPPAKGMTTTCVVGGPVPTTLRADGGAEPPPRPAAVPIVEPVRITEGVEELVGDGCRGLISRLEQFSCRPDSLRGTIQNPQWICVPIHRFFKLCRSASRTISVEIPPPQSTDPTRLTKKKRNDEQRANRGSPDLILN</sequence>
<protein>
    <submittedName>
        <fullName evidence="2">Uncharacterized protein</fullName>
    </submittedName>
</protein>
<evidence type="ECO:0000256" key="1">
    <source>
        <dbReference type="SAM" id="MobiDB-lite"/>
    </source>
</evidence>
<name>A0A5B0LPX8_PUCGR</name>
<evidence type="ECO:0000313" key="2">
    <source>
        <dbReference type="EMBL" id="KAA1067017.1"/>
    </source>
</evidence>
<organism evidence="2 5">
    <name type="scientific">Puccinia graminis f. sp. tritici</name>
    <dbReference type="NCBI Taxonomy" id="56615"/>
    <lineage>
        <taxon>Eukaryota</taxon>
        <taxon>Fungi</taxon>
        <taxon>Dikarya</taxon>
        <taxon>Basidiomycota</taxon>
        <taxon>Pucciniomycotina</taxon>
        <taxon>Pucciniomycetes</taxon>
        <taxon>Pucciniales</taxon>
        <taxon>Pucciniaceae</taxon>
        <taxon>Puccinia</taxon>
    </lineage>
</organism>